<name>A0A7C9BE27_9BACT</name>
<dbReference type="Pfam" id="PF13472">
    <property type="entry name" value="Lipase_GDSL_2"/>
    <property type="match status" value="1"/>
</dbReference>
<dbReference type="InterPro" id="IPR036514">
    <property type="entry name" value="SGNH_hydro_sf"/>
</dbReference>
<dbReference type="PANTHER" id="PTHR43695:SF1">
    <property type="entry name" value="RHAMNOGALACTURONAN ACETYLESTERASE"/>
    <property type="match status" value="1"/>
</dbReference>
<dbReference type="GO" id="GO:0016788">
    <property type="term" value="F:hydrolase activity, acting on ester bonds"/>
    <property type="evidence" value="ECO:0007669"/>
    <property type="project" value="UniProtKB-ARBA"/>
</dbReference>
<dbReference type="Proteomes" id="UP000479293">
    <property type="component" value="Unassembled WGS sequence"/>
</dbReference>
<gene>
    <name evidence="4" type="ORF">GBK04_18245</name>
</gene>
<dbReference type="SUPFAM" id="SSF52266">
    <property type="entry name" value="SGNH hydrolase"/>
    <property type="match status" value="1"/>
</dbReference>
<protein>
    <submittedName>
        <fullName evidence="4">Lysophospholipase</fullName>
    </submittedName>
</protein>
<dbReference type="Gene3D" id="3.40.50.1110">
    <property type="entry name" value="SGNH hydrolase"/>
    <property type="match status" value="1"/>
</dbReference>
<dbReference type="PANTHER" id="PTHR43695">
    <property type="entry name" value="PUTATIVE (AFU_ORTHOLOGUE AFUA_2G17250)-RELATED"/>
    <property type="match status" value="1"/>
</dbReference>
<evidence type="ECO:0000256" key="1">
    <source>
        <dbReference type="ARBA" id="ARBA00008668"/>
    </source>
</evidence>
<sequence>MPFKIALFFGFALTTLLRPDPVNLYLIGDSTVKTGSGVGQNGQWGWGSVLSQHFDTTRIKIHNHAIGGRSSRTFVSEGRWDKVLSQLKPGDYLLIQFGHNDSSPVNDTLRARGTIRGIGEKTEEIDNLITKKHEIVHSYGWYLRKFIAEAKSKGAIPIVCSPIPRNSWNKDHIVRPDDSYPQWAEAVSDAQGAYFIDLYELIATEYDRSTPAQVKQQYFTSLDDTHTALAGAELNAKMVAKGIKSLKKCGLRGYLK</sequence>
<comment type="caution">
    <text evidence="4">The sequence shown here is derived from an EMBL/GenBank/DDBJ whole genome shotgun (WGS) entry which is preliminary data.</text>
</comment>
<organism evidence="4 5">
    <name type="scientific">Salmonirosea aquatica</name>
    <dbReference type="NCBI Taxonomy" id="2654236"/>
    <lineage>
        <taxon>Bacteria</taxon>
        <taxon>Pseudomonadati</taxon>
        <taxon>Bacteroidota</taxon>
        <taxon>Cytophagia</taxon>
        <taxon>Cytophagales</taxon>
        <taxon>Spirosomataceae</taxon>
        <taxon>Salmonirosea</taxon>
    </lineage>
</organism>
<keyword evidence="5" id="KW-1185">Reference proteome</keyword>
<dbReference type="EMBL" id="WHLY01000002">
    <property type="protein sequence ID" value="MPR35238.1"/>
    <property type="molecule type" value="Genomic_DNA"/>
</dbReference>
<evidence type="ECO:0000259" key="3">
    <source>
        <dbReference type="Pfam" id="PF13472"/>
    </source>
</evidence>
<dbReference type="InterPro" id="IPR013830">
    <property type="entry name" value="SGNH_hydro"/>
</dbReference>
<comment type="similarity">
    <text evidence="1">Belongs to the 'GDSL' lipolytic enzyme family.</text>
</comment>
<evidence type="ECO:0000313" key="5">
    <source>
        <dbReference type="Proteomes" id="UP000479293"/>
    </source>
</evidence>
<keyword evidence="2" id="KW-0378">Hydrolase</keyword>
<accession>A0A7C9BE27</accession>
<reference evidence="4 5" key="1">
    <citation type="submission" date="2019-10" db="EMBL/GenBank/DDBJ databases">
        <title>Draft Genome Sequence of Cytophagaceae sp. SJW1-29.</title>
        <authorList>
            <person name="Choi A."/>
        </authorList>
    </citation>
    <scope>NUCLEOTIDE SEQUENCE [LARGE SCALE GENOMIC DNA]</scope>
    <source>
        <strain evidence="4 5">SJW1-29</strain>
    </source>
</reference>
<dbReference type="AlphaFoldDB" id="A0A7C9BE27"/>
<evidence type="ECO:0000256" key="2">
    <source>
        <dbReference type="ARBA" id="ARBA00022801"/>
    </source>
</evidence>
<proteinExistence type="inferred from homology"/>
<dbReference type="RefSeq" id="WP_152762112.1">
    <property type="nucleotide sequence ID" value="NZ_WHLY01000002.1"/>
</dbReference>
<feature type="domain" description="SGNH hydrolase-type esterase" evidence="3">
    <location>
        <begin position="26"/>
        <end position="209"/>
    </location>
</feature>
<dbReference type="CDD" id="cd01821">
    <property type="entry name" value="Rhamnogalacturan_acetylesterase_like"/>
    <property type="match status" value="1"/>
</dbReference>
<dbReference type="InterPro" id="IPR037459">
    <property type="entry name" value="RhgT-like"/>
</dbReference>
<evidence type="ECO:0000313" key="4">
    <source>
        <dbReference type="EMBL" id="MPR35238.1"/>
    </source>
</evidence>